<feature type="domain" description="Smf/DprA SLOG" evidence="2">
    <location>
        <begin position="77"/>
        <end position="301"/>
    </location>
</feature>
<evidence type="ECO:0000256" key="1">
    <source>
        <dbReference type="ARBA" id="ARBA00006525"/>
    </source>
</evidence>
<reference evidence="3 4" key="1">
    <citation type="submission" date="2023-06" db="EMBL/GenBank/DDBJ databases">
        <authorList>
            <person name="Oyuntsetseg B."/>
            <person name="Kim S.B."/>
        </authorList>
    </citation>
    <scope>NUCLEOTIDE SEQUENCE [LARGE SCALE GENOMIC DNA]</scope>
    <source>
        <strain evidence="3 4">2-2</strain>
    </source>
</reference>
<gene>
    <name evidence="3" type="primary">dprA</name>
    <name evidence="3" type="ORF">QP939_19680</name>
</gene>
<dbReference type="InterPro" id="IPR057666">
    <property type="entry name" value="DrpA_SLOG"/>
</dbReference>
<dbReference type="EMBL" id="CP127173">
    <property type="protein sequence ID" value="WIV60668.1"/>
    <property type="molecule type" value="Genomic_DNA"/>
</dbReference>
<name>A0ABY8XY81_9PSEU</name>
<sequence length="325" mass="34038">MSSSTDARRARAFLQHAAEPTNPVLGRYVAEVGPVDAAHRIAGCSAPADVLAESRRHVRWQLADASLRTAAELGARFVIPEDEEWPADVFAGLSTLATDDDTFGGPPLGLWVHGEPRLDEVAAARSVAIVGARAATEYGEHHAADFAYALASRNVVVWSGAAYGIDGEAHRGALATDRRACTVAVLPCGIDLGYPAGHVGLLKRIAASGAVVSEYPPGMPPARHRFLQRHRLLSVLTRATVVIEAGQRSGALHAARLADKLGRPVLAIPGPVSSAASAGCHRLIQDGTARLATSADDVIAVIEEVEGEVDAEPEAGIPAVVPDRR</sequence>
<comment type="similarity">
    <text evidence="1">Belongs to the DprA/Smf family.</text>
</comment>
<dbReference type="PANTHER" id="PTHR43022">
    <property type="entry name" value="PROTEIN SMF"/>
    <property type="match status" value="1"/>
</dbReference>
<dbReference type="NCBIfam" id="TIGR00732">
    <property type="entry name" value="dprA"/>
    <property type="match status" value="1"/>
</dbReference>
<evidence type="ECO:0000313" key="4">
    <source>
        <dbReference type="Proteomes" id="UP001227101"/>
    </source>
</evidence>
<dbReference type="SUPFAM" id="SSF102405">
    <property type="entry name" value="MCP/YpsA-like"/>
    <property type="match status" value="1"/>
</dbReference>
<dbReference type="Pfam" id="PF02481">
    <property type="entry name" value="DNA_processg_A"/>
    <property type="match status" value="1"/>
</dbReference>
<dbReference type="Gene3D" id="3.40.50.450">
    <property type="match status" value="1"/>
</dbReference>
<dbReference type="Proteomes" id="UP001227101">
    <property type="component" value="Chromosome"/>
</dbReference>
<evidence type="ECO:0000313" key="3">
    <source>
        <dbReference type="EMBL" id="WIV60668.1"/>
    </source>
</evidence>
<evidence type="ECO:0000259" key="2">
    <source>
        <dbReference type="Pfam" id="PF02481"/>
    </source>
</evidence>
<keyword evidence="4" id="KW-1185">Reference proteome</keyword>
<accession>A0ABY8XY81</accession>
<proteinExistence type="inferred from homology"/>
<dbReference type="PANTHER" id="PTHR43022:SF1">
    <property type="entry name" value="PROTEIN SMF"/>
    <property type="match status" value="1"/>
</dbReference>
<protein>
    <submittedName>
        <fullName evidence="3">DNA-processing protein DprA</fullName>
    </submittedName>
</protein>
<organism evidence="3 4">
    <name type="scientific">Amycolatopsis nalaikhensis</name>
    <dbReference type="NCBI Taxonomy" id="715472"/>
    <lineage>
        <taxon>Bacteria</taxon>
        <taxon>Bacillati</taxon>
        <taxon>Actinomycetota</taxon>
        <taxon>Actinomycetes</taxon>
        <taxon>Pseudonocardiales</taxon>
        <taxon>Pseudonocardiaceae</taxon>
        <taxon>Amycolatopsis</taxon>
    </lineage>
</organism>
<dbReference type="RefSeq" id="WP_285458263.1">
    <property type="nucleotide sequence ID" value="NZ_CP127173.1"/>
</dbReference>
<dbReference type="InterPro" id="IPR003488">
    <property type="entry name" value="DprA"/>
</dbReference>